<dbReference type="Gene3D" id="2.30.110.10">
    <property type="entry name" value="Electron Transport, Fmn-binding Protein, Chain A"/>
    <property type="match status" value="1"/>
</dbReference>
<dbReference type="SUPFAM" id="SSF50475">
    <property type="entry name" value="FMN-binding split barrel"/>
    <property type="match status" value="1"/>
</dbReference>
<reference evidence="2 3" key="1">
    <citation type="submission" date="2013-05" db="EMBL/GenBank/DDBJ databases">
        <title>Genome assembly of Chondromyces apiculatus DSM 436.</title>
        <authorList>
            <person name="Sharma G."/>
            <person name="Khatri I."/>
            <person name="Kaur C."/>
            <person name="Mayilraj S."/>
            <person name="Subramanian S."/>
        </authorList>
    </citation>
    <scope>NUCLEOTIDE SEQUENCE [LARGE SCALE GENOMIC DNA]</scope>
    <source>
        <strain evidence="2 3">DSM 436</strain>
    </source>
</reference>
<sequence length="144" mass="16235">MSAMTLPELAKKMGDIDFAMLMTRTEGGEIAGRPMSNNKDVAYDGDSFYFTQEESRMVGDIVREARVALSFQGNKGLLGKPGIMIAVEGRAELIRDKEQFKKHWVPDLERWFEKGVDTPGLVLIKVHATRIHYWDGEDEGEIVT</sequence>
<comment type="caution">
    <text evidence="2">The sequence shown here is derived from an EMBL/GenBank/DDBJ whole genome shotgun (WGS) entry which is preliminary data.</text>
</comment>
<proteinExistence type="predicted"/>
<dbReference type="InterPro" id="IPR012349">
    <property type="entry name" value="Split_barrel_FMN-bd"/>
</dbReference>
<protein>
    <submittedName>
        <fullName evidence="2">General stress protein</fullName>
    </submittedName>
</protein>
<dbReference type="OrthoDB" id="1432662at2"/>
<dbReference type="Pfam" id="PF16242">
    <property type="entry name" value="Pyrid_ox_like"/>
    <property type="match status" value="1"/>
</dbReference>
<dbReference type="PANTHER" id="PTHR34818">
    <property type="entry name" value="PROTEIN BLI-3"/>
    <property type="match status" value="1"/>
</dbReference>
<dbReference type="PANTHER" id="PTHR34818:SF1">
    <property type="entry name" value="PROTEIN BLI-3"/>
    <property type="match status" value="1"/>
</dbReference>
<dbReference type="AlphaFoldDB" id="A0A017SZV7"/>
<evidence type="ECO:0000259" key="1">
    <source>
        <dbReference type="Pfam" id="PF16242"/>
    </source>
</evidence>
<feature type="domain" description="General stress protein FMN-binding split barrel" evidence="1">
    <location>
        <begin position="8"/>
        <end position="138"/>
    </location>
</feature>
<dbReference type="eggNOG" id="COG3871">
    <property type="taxonomic scope" value="Bacteria"/>
</dbReference>
<accession>A0A017SZV7</accession>
<name>A0A017SZV7_9BACT</name>
<dbReference type="InterPro" id="IPR038725">
    <property type="entry name" value="YdaG_split_barrel_FMN-bd"/>
</dbReference>
<dbReference type="Proteomes" id="UP000019678">
    <property type="component" value="Unassembled WGS sequence"/>
</dbReference>
<dbReference type="InterPro" id="IPR052917">
    <property type="entry name" value="Stress-Dev_Protein"/>
</dbReference>
<evidence type="ECO:0000313" key="2">
    <source>
        <dbReference type="EMBL" id="EYF01851.1"/>
    </source>
</evidence>
<evidence type="ECO:0000313" key="3">
    <source>
        <dbReference type="Proteomes" id="UP000019678"/>
    </source>
</evidence>
<dbReference type="STRING" id="1192034.CAP_7732"/>
<keyword evidence="3" id="KW-1185">Reference proteome</keyword>
<gene>
    <name evidence="2" type="ORF">CAP_7732</name>
</gene>
<dbReference type="RefSeq" id="WP_044248603.1">
    <property type="nucleotide sequence ID" value="NZ_ASRX01000070.1"/>
</dbReference>
<organism evidence="2 3">
    <name type="scientific">Chondromyces apiculatus DSM 436</name>
    <dbReference type="NCBI Taxonomy" id="1192034"/>
    <lineage>
        <taxon>Bacteria</taxon>
        <taxon>Pseudomonadati</taxon>
        <taxon>Myxococcota</taxon>
        <taxon>Polyangia</taxon>
        <taxon>Polyangiales</taxon>
        <taxon>Polyangiaceae</taxon>
        <taxon>Chondromyces</taxon>
    </lineage>
</organism>
<dbReference type="EMBL" id="ASRX01000070">
    <property type="protein sequence ID" value="EYF01851.1"/>
    <property type="molecule type" value="Genomic_DNA"/>
</dbReference>